<sequence length="433" mass="49358">MNKIILLCILQFSTYTMQSQNEPYHSDVEWVTNPSHNNWLYKVNEQAKITIELYLYGVLQKDIEISYSIGPELMKAEREGKVKLANGKAELTVGTLKKPGFLDCRFKAEINDKTYSHHIKVGFEPEKLKPYTQFPTDFTSFWDKAKAEAALCPIKIEKILAPEYCTDKVDCYLVKIQAYKEGYNVYGYLTLPKKEGKYPVVFSPPGAGIKPMDPLTHTFYAENGVIRFDMEIHGIRPDLDAKTYKEISRSFGGGDNSYLINGIEDKDRYYMKKVYLSCIRAIDYLTTLPQWDGKNLIAQGTSQGGALVLVTTALDNRITACAATHPALCDMAGYLDNRAGGYPHLFTEYKNMDKPEIIKTLQYFDAVNFAKLIKVPVFMTFGYNDNVCPPTTSYITYNVIKSEKKSLITPVTEHWVSDNTRRVILDWIKTQLK</sequence>
<dbReference type="GO" id="GO:0005976">
    <property type="term" value="P:polysaccharide metabolic process"/>
    <property type="evidence" value="ECO:0007669"/>
    <property type="project" value="TreeGrafter"/>
</dbReference>
<dbReference type="SUPFAM" id="SSF53474">
    <property type="entry name" value="alpha/beta-Hydrolases"/>
    <property type="match status" value="1"/>
</dbReference>
<protein>
    <submittedName>
        <fullName evidence="3">Acetyl xylan esterase</fullName>
    </submittedName>
</protein>
<dbReference type="AlphaFoldDB" id="A0A0A2M5C0"/>
<dbReference type="eggNOG" id="COG3458">
    <property type="taxonomic scope" value="Bacteria"/>
</dbReference>
<evidence type="ECO:0000256" key="1">
    <source>
        <dbReference type="PIRSR" id="PIRSR639069-1"/>
    </source>
</evidence>
<feature type="active site" description="Charge relay system" evidence="1">
    <location>
        <position position="414"/>
    </location>
</feature>
<organism evidence="3 4">
    <name type="scientific">Flavobacterium rivuli WB 3.3-2 = DSM 21788</name>
    <dbReference type="NCBI Taxonomy" id="1121895"/>
    <lineage>
        <taxon>Bacteria</taxon>
        <taxon>Pseudomonadati</taxon>
        <taxon>Bacteroidota</taxon>
        <taxon>Flavobacteriia</taxon>
        <taxon>Flavobacteriales</taxon>
        <taxon>Flavobacteriaceae</taxon>
        <taxon>Flavobacterium</taxon>
    </lineage>
</organism>
<dbReference type="InterPro" id="IPR008391">
    <property type="entry name" value="AXE1_dom"/>
</dbReference>
<comment type="caution">
    <text evidence="3">The sequence shown here is derived from an EMBL/GenBank/DDBJ whole genome shotgun (WGS) entry which is preliminary data.</text>
</comment>
<proteinExistence type="predicted"/>
<dbReference type="OrthoDB" id="3668964at2"/>
<name>A0A0A2M5C0_9FLAO</name>
<feature type="active site" description="Nucleophile" evidence="1">
    <location>
        <position position="302"/>
    </location>
</feature>
<dbReference type="STRING" id="1121895.GCA_000378485_00094"/>
<dbReference type="Proteomes" id="UP000030152">
    <property type="component" value="Unassembled WGS sequence"/>
</dbReference>
<dbReference type="InterPro" id="IPR029058">
    <property type="entry name" value="AB_hydrolase_fold"/>
</dbReference>
<evidence type="ECO:0000259" key="2">
    <source>
        <dbReference type="Pfam" id="PF05448"/>
    </source>
</evidence>
<dbReference type="PANTHER" id="PTHR40111">
    <property type="entry name" value="CEPHALOSPORIN-C DEACETYLASE"/>
    <property type="match status" value="1"/>
</dbReference>
<keyword evidence="4" id="KW-1185">Reference proteome</keyword>
<dbReference type="RefSeq" id="WP_026299795.1">
    <property type="nucleotide sequence ID" value="NZ_JRLX01000008.1"/>
</dbReference>
<dbReference type="EMBL" id="JRLX01000008">
    <property type="protein sequence ID" value="KGO86801.1"/>
    <property type="molecule type" value="Genomic_DNA"/>
</dbReference>
<dbReference type="InterPro" id="IPR039069">
    <property type="entry name" value="CE7"/>
</dbReference>
<accession>A0A0A2M5C0</accession>
<dbReference type="GO" id="GO:0052689">
    <property type="term" value="F:carboxylic ester hydrolase activity"/>
    <property type="evidence" value="ECO:0007669"/>
    <property type="project" value="TreeGrafter"/>
</dbReference>
<dbReference type="Gene3D" id="3.40.50.1820">
    <property type="entry name" value="alpha/beta hydrolase"/>
    <property type="match status" value="1"/>
</dbReference>
<evidence type="ECO:0000313" key="3">
    <source>
        <dbReference type="EMBL" id="KGO86801.1"/>
    </source>
</evidence>
<feature type="domain" description="Acetyl xylan esterase" evidence="2">
    <location>
        <begin position="128"/>
        <end position="421"/>
    </location>
</feature>
<dbReference type="PANTHER" id="PTHR40111:SF1">
    <property type="entry name" value="CEPHALOSPORIN-C DEACETYLASE"/>
    <property type="match status" value="1"/>
</dbReference>
<gene>
    <name evidence="3" type="ORF">Q765_09250</name>
</gene>
<feature type="active site" description="Charge relay system" evidence="1">
    <location>
        <position position="385"/>
    </location>
</feature>
<evidence type="ECO:0000313" key="4">
    <source>
        <dbReference type="Proteomes" id="UP000030152"/>
    </source>
</evidence>
<reference evidence="3 4" key="1">
    <citation type="submission" date="2013-09" db="EMBL/GenBank/DDBJ databases">
        <authorList>
            <person name="Zeng Z."/>
            <person name="Chen C."/>
        </authorList>
    </citation>
    <scope>NUCLEOTIDE SEQUENCE [LARGE SCALE GENOMIC DNA]</scope>
    <source>
        <strain evidence="3 4">WB 3.3-2</strain>
    </source>
</reference>
<dbReference type="Pfam" id="PF05448">
    <property type="entry name" value="AXE1"/>
    <property type="match status" value="1"/>
</dbReference>